<dbReference type="GO" id="GO:0008168">
    <property type="term" value="F:methyltransferase activity"/>
    <property type="evidence" value="ECO:0007669"/>
    <property type="project" value="TreeGrafter"/>
</dbReference>
<dbReference type="SUPFAM" id="SSF53335">
    <property type="entry name" value="S-adenosyl-L-methionine-dependent methyltransferases"/>
    <property type="match status" value="1"/>
</dbReference>
<gene>
    <name evidence="1" type="ORF">A1O9_10782</name>
</gene>
<dbReference type="CDD" id="cd02440">
    <property type="entry name" value="AdoMet_MTases"/>
    <property type="match status" value="1"/>
</dbReference>
<dbReference type="OrthoDB" id="2013972at2759"/>
<organism evidence="1 2">
    <name type="scientific">Exophiala aquamarina CBS 119918</name>
    <dbReference type="NCBI Taxonomy" id="1182545"/>
    <lineage>
        <taxon>Eukaryota</taxon>
        <taxon>Fungi</taxon>
        <taxon>Dikarya</taxon>
        <taxon>Ascomycota</taxon>
        <taxon>Pezizomycotina</taxon>
        <taxon>Eurotiomycetes</taxon>
        <taxon>Chaetothyriomycetidae</taxon>
        <taxon>Chaetothyriales</taxon>
        <taxon>Herpotrichiellaceae</taxon>
        <taxon>Exophiala</taxon>
    </lineage>
</organism>
<dbReference type="RefSeq" id="XP_013255924.1">
    <property type="nucleotide sequence ID" value="XM_013400470.1"/>
</dbReference>
<protein>
    <recommendedName>
        <fullName evidence="3">Methyltransferase</fullName>
    </recommendedName>
</protein>
<comment type="caution">
    <text evidence="1">The sequence shown here is derived from an EMBL/GenBank/DDBJ whole genome shotgun (WGS) entry which is preliminary data.</text>
</comment>
<name>A0A072NZQ7_9EURO</name>
<evidence type="ECO:0000313" key="1">
    <source>
        <dbReference type="EMBL" id="KEF53334.1"/>
    </source>
</evidence>
<keyword evidence="2" id="KW-1185">Reference proteome</keyword>
<proteinExistence type="predicted"/>
<evidence type="ECO:0008006" key="3">
    <source>
        <dbReference type="Google" id="ProtNLM"/>
    </source>
</evidence>
<accession>A0A072NZQ7</accession>
<reference evidence="1 2" key="1">
    <citation type="submission" date="2013-03" db="EMBL/GenBank/DDBJ databases">
        <title>The Genome Sequence of Exophiala aquamarina CBS 119918.</title>
        <authorList>
            <consortium name="The Broad Institute Genomics Platform"/>
            <person name="Cuomo C."/>
            <person name="de Hoog S."/>
            <person name="Gorbushina A."/>
            <person name="Walker B."/>
            <person name="Young S.K."/>
            <person name="Zeng Q."/>
            <person name="Gargeya S."/>
            <person name="Fitzgerald M."/>
            <person name="Haas B."/>
            <person name="Abouelleil A."/>
            <person name="Allen A.W."/>
            <person name="Alvarado L."/>
            <person name="Arachchi H.M."/>
            <person name="Berlin A.M."/>
            <person name="Chapman S.B."/>
            <person name="Gainer-Dewar J."/>
            <person name="Goldberg J."/>
            <person name="Griggs A."/>
            <person name="Gujja S."/>
            <person name="Hansen M."/>
            <person name="Howarth C."/>
            <person name="Imamovic A."/>
            <person name="Ireland A."/>
            <person name="Larimer J."/>
            <person name="McCowan C."/>
            <person name="Murphy C."/>
            <person name="Pearson M."/>
            <person name="Poon T.W."/>
            <person name="Priest M."/>
            <person name="Roberts A."/>
            <person name="Saif S."/>
            <person name="Shea T."/>
            <person name="Sisk P."/>
            <person name="Sykes S."/>
            <person name="Wortman J."/>
            <person name="Nusbaum C."/>
            <person name="Birren B."/>
        </authorList>
    </citation>
    <scope>NUCLEOTIDE SEQUENCE [LARGE SCALE GENOMIC DNA]</scope>
    <source>
        <strain evidence="1 2">CBS 119918</strain>
    </source>
</reference>
<dbReference type="STRING" id="1182545.A0A072NZQ7"/>
<dbReference type="PANTHER" id="PTHR43591:SF10">
    <property type="entry name" value="ABC TRANSMEMBRANE TYPE-1 DOMAIN-CONTAINING PROTEIN-RELATED"/>
    <property type="match status" value="1"/>
</dbReference>
<dbReference type="Proteomes" id="UP000027920">
    <property type="component" value="Unassembled WGS sequence"/>
</dbReference>
<dbReference type="HOGENOM" id="CLU_010595_0_2_1"/>
<dbReference type="VEuPathDB" id="FungiDB:A1O9_10782"/>
<dbReference type="PANTHER" id="PTHR43591">
    <property type="entry name" value="METHYLTRANSFERASE"/>
    <property type="match status" value="1"/>
</dbReference>
<dbReference type="Pfam" id="PF13489">
    <property type="entry name" value="Methyltransf_23"/>
    <property type="match status" value="1"/>
</dbReference>
<sequence>MDHPESRLAETAEELSTALQPALVANTNQSDVDSAYGASVNGAMTASLASSVLNYRYENGRRYHAYRDGQYHLPNDESEQARLDMLHHIFVLVLDGALYRAPLCHHGQPQRVLDLGCGTGLWCMQFADEFPESLVLGTDLSPIQPNWVPPNCRFYVDDIESEWTYSPGEHFDFIHGRALCGSIADWHRLFTQSLANLKPGGWIEMQEFFCKVYSIDDNIDNAPYLKEWEEQINEASRRFGKELAKANVLKRYMEDVGFVDVREEIYKVPIGPWAWGKKFKELGIYSLAQFLDSVEPFSLALFTRMLEYTADETMTIIARVKNDLVNPKLHTYLHFHFVWGRKADGPE</sequence>
<evidence type="ECO:0000313" key="2">
    <source>
        <dbReference type="Proteomes" id="UP000027920"/>
    </source>
</evidence>
<dbReference type="InterPro" id="IPR029063">
    <property type="entry name" value="SAM-dependent_MTases_sf"/>
</dbReference>
<dbReference type="Gene3D" id="3.40.50.150">
    <property type="entry name" value="Vaccinia Virus protein VP39"/>
    <property type="match status" value="1"/>
</dbReference>
<dbReference type="EMBL" id="AMGV01000014">
    <property type="protein sequence ID" value="KEF53334.1"/>
    <property type="molecule type" value="Genomic_DNA"/>
</dbReference>
<dbReference type="AlphaFoldDB" id="A0A072NZQ7"/>
<dbReference type="GeneID" id="25285686"/>